<dbReference type="InterPro" id="IPR007712">
    <property type="entry name" value="RelE/ParE_toxin"/>
</dbReference>
<proteinExistence type="predicted"/>
<dbReference type="Gene3D" id="3.30.2310.20">
    <property type="entry name" value="RelE-like"/>
    <property type="match status" value="1"/>
</dbReference>
<dbReference type="PANTHER" id="PTHR38813:SF1">
    <property type="entry name" value="TOXIN RELE1-RELATED"/>
    <property type="match status" value="1"/>
</dbReference>
<name>E0UNC8_GLOV7</name>
<dbReference type="HOGENOM" id="CLU_155761_3_1_3"/>
<geneLocation type="plasmid" evidence="2 3">
    <name>Cy782203</name>
</geneLocation>
<dbReference type="AlphaFoldDB" id="E0UNC8"/>
<evidence type="ECO:0000313" key="2">
    <source>
        <dbReference type="EMBL" id="ADN18458.1"/>
    </source>
</evidence>
<dbReference type="Pfam" id="PF05016">
    <property type="entry name" value="ParE_toxin"/>
    <property type="match status" value="1"/>
</dbReference>
<dbReference type="KEGG" id="cyj:Cyan7822_6804"/>
<sequence length="100" mass="11692">MNSDFESSQEEELSQTYRIELDKKAAKDFKGLPSDIQKRIKEAIDKLQYDPRPPGCKKLKAFQPPMRIRVGDYRILYEVDDLEKIVYIGGIGHRREIYGD</sequence>
<keyword evidence="2" id="KW-0614">Plasmid</keyword>
<keyword evidence="1" id="KW-1277">Toxin-antitoxin system</keyword>
<dbReference type="InterPro" id="IPR035093">
    <property type="entry name" value="RelE/ParE_toxin_dom_sf"/>
</dbReference>
<gene>
    <name evidence="2" type="ordered locus">Cyan7822_6804</name>
</gene>
<evidence type="ECO:0000313" key="3">
    <source>
        <dbReference type="Proteomes" id="UP000008206"/>
    </source>
</evidence>
<keyword evidence="3" id="KW-1185">Reference proteome</keyword>
<organism evidence="2 3">
    <name type="scientific">Gloeothece verrucosa (strain PCC 7822)</name>
    <name type="common">Cyanothece sp. (strain PCC 7822)</name>
    <dbReference type="NCBI Taxonomy" id="497965"/>
    <lineage>
        <taxon>Bacteria</taxon>
        <taxon>Bacillati</taxon>
        <taxon>Cyanobacteriota</taxon>
        <taxon>Cyanophyceae</taxon>
        <taxon>Oscillatoriophycideae</taxon>
        <taxon>Chroococcales</taxon>
        <taxon>Aphanothecaceae</taxon>
        <taxon>Gloeothece</taxon>
        <taxon>Gloeothece verrucosa</taxon>
    </lineage>
</organism>
<dbReference type="InterPro" id="IPR052747">
    <property type="entry name" value="TA_system_RelE_toxin"/>
</dbReference>
<dbReference type="RefSeq" id="WP_013325584.1">
    <property type="nucleotide sequence ID" value="NC_014502.1"/>
</dbReference>
<accession>E0UNC8</accession>
<dbReference type="OrthoDB" id="9805098at2"/>
<protein>
    <submittedName>
        <fullName evidence="2">Plasmid stabilization system</fullName>
    </submittedName>
</protein>
<dbReference type="Proteomes" id="UP000008206">
    <property type="component" value="Plasmid Cy782203"/>
</dbReference>
<dbReference type="SUPFAM" id="SSF143011">
    <property type="entry name" value="RelE-like"/>
    <property type="match status" value="1"/>
</dbReference>
<reference evidence="3" key="1">
    <citation type="journal article" date="2011" name="MBio">
        <title>Novel metabolic attributes of the genus Cyanothece, comprising a group of unicellular nitrogen-fixing Cyanobacteria.</title>
        <authorList>
            <person name="Bandyopadhyay A."/>
            <person name="Elvitigala T."/>
            <person name="Welsh E."/>
            <person name="Stockel J."/>
            <person name="Liberton M."/>
            <person name="Min H."/>
            <person name="Sherman L.A."/>
            <person name="Pakrasi H.B."/>
        </authorList>
    </citation>
    <scope>NUCLEOTIDE SEQUENCE [LARGE SCALE GENOMIC DNA]</scope>
    <source>
        <strain evidence="3">PCC 7822</strain>
        <plasmid evidence="3">Cy782203</plasmid>
    </source>
</reference>
<dbReference type="EMBL" id="CP002201">
    <property type="protein sequence ID" value="ADN18458.1"/>
    <property type="molecule type" value="Genomic_DNA"/>
</dbReference>
<evidence type="ECO:0000256" key="1">
    <source>
        <dbReference type="ARBA" id="ARBA00022649"/>
    </source>
</evidence>
<dbReference type="PANTHER" id="PTHR38813">
    <property type="match status" value="1"/>
</dbReference>